<keyword evidence="8" id="KW-1185">Reference proteome</keyword>
<sequence length="128" mass="14887">MENIYVVGFINDGRNVLLIKKNRPEWQNGKFNGVGGRVKENESPINAMKREAKEETGLLILKWNLLELVEYDNGVKLYVFHAKINNSTLLKYRSLTDEKVSIFNMDFLPGESIEDIKRFIKNLRNKNV</sequence>
<dbReference type="PANTHER" id="PTHR43758">
    <property type="entry name" value="7,8-DIHYDRO-8-OXOGUANINE TRIPHOSPHATASE"/>
    <property type="match status" value="1"/>
</dbReference>
<evidence type="ECO:0000256" key="1">
    <source>
        <dbReference type="ARBA" id="ARBA00001946"/>
    </source>
</evidence>
<evidence type="ECO:0000313" key="7">
    <source>
        <dbReference type="EMBL" id="RXK16443.1"/>
    </source>
</evidence>
<feature type="domain" description="Nudix hydrolase" evidence="6">
    <location>
        <begin position="1"/>
        <end position="128"/>
    </location>
</feature>
<evidence type="ECO:0000256" key="5">
    <source>
        <dbReference type="ARBA" id="ARBA00022842"/>
    </source>
</evidence>
<evidence type="ECO:0000256" key="3">
    <source>
        <dbReference type="ARBA" id="ARBA00022723"/>
    </source>
</evidence>
<keyword evidence="3" id="KW-0479">Metal-binding</keyword>
<evidence type="ECO:0000259" key="6">
    <source>
        <dbReference type="PROSITE" id="PS51462"/>
    </source>
</evidence>
<keyword evidence="4" id="KW-0378">Hydrolase</keyword>
<dbReference type="PROSITE" id="PS00893">
    <property type="entry name" value="NUDIX_BOX"/>
    <property type="match status" value="1"/>
</dbReference>
<proteinExistence type="inferred from homology"/>
<dbReference type="RefSeq" id="WP_114843284.1">
    <property type="nucleotide sequence ID" value="NZ_CP031220.1"/>
</dbReference>
<dbReference type="EMBL" id="NXID01000008">
    <property type="protein sequence ID" value="RXK16443.1"/>
    <property type="molecule type" value="Genomic_DNA"/>
</dbReference>
<dbReference type="AlphaFoldDB" id="A0AAX2AK33"/>
<dbReference type="Gene3D" id="3.90.79.10">
    <property type="entry name" value="Nucleoside Triphosphate Pyrophosphohydrolase"/>
    <property type="match status" value="1"/>
</dbReference>
<dbReference type="Pfam" id="PF00293">
    <property type="entry name" value="NUDIX"/>
    <property type="match status" value="1"/>
</dbReference>
<dbReference type="InterPro" id="IPR015797">
    <property type="entry name" value="NUDIX_hydrolase-like_dom_sf"/>
</dbReference>
<protein>
    <recommendedName>
        <fullName evidence="6">Nudix hydrolase domain-containing protein</fullName>
    </recommendedName>
</protein>
<comment type="caution">
    <text evidence="7">The sequence shown here is derived from an EMBL/GenBank/DDBJ whole genome shotgun (WGS) entry which is preliminary data.</text>
</comment>
<dbReference type="InterPro" id="IPR000086">
    <property type="entry name" value="NUDIX_hydrolase_dom"/>
</dbReference>
<dbReference type="Proteomes" id="UP000290092">
    <property type="component" value="Unassembled WGS sequence"/>
</dbReference>
<organism evidence="7 8">
    <name type="scientific">Malaciobacter mytili LMG 24559</name>
    <dbReference type="NCBI Taxonomy" id="1032238"/>
    <lineage>
        <taxon>Bacteria</taxon>
        <taxon>Pseudomonadati</taxon>
        <taxon>Campylobacterota</taxon>
        <taxon>Epsilonproteobacteria</taxon>
        <taxon>Campylobacterales</taxon>
        <taxon>Arcobacteraceae</taxon>
        <taxon>Malaciobacter</taxon>
    </lineage>
</organism>
<evidence type="ECO:0000256" key="4">
    <source>
        <dbReference type="ARBA" id="ARBA00022801"/>
    </source>
</evidence>
<name>A0AAX2AK33_9BACT</name>
<dbReference type="KEGG" id="amyt:AMYT_a0079"/>
<evidence type="ECO:0000313" key="8">
    <source>
        <dbReference type="Proteomes" id="UP000290092"/>
    </source>
</evidence>
<comment type="similarity">
    <text evidence="2">Belongs to the Nudix hydrolase family.</text>
</comment>
<dbReference type="GO" id="GO:0016818">
    <property type="term" value="F:hydrolase activity, acting on acid anhydrides, in phosphorus-containing anhydrides"/>
    <property type="evidence" value="ECO:0007669"/>
    <property type="project" value="TreeGrafter"/>
</dbReference>
<accession>A0AAX2AK33</accession>
<evidence type="ECO:0000256" key="2">
    <source>
        <dbReference type="ARBA" id="ARBA00005582"/>
    </source>
</evidence>
<dbReference type="SUPFAM" id="SSF55811">
    <property type="entry name" value="Nudix"/>
    <property type="match status" value="1"/>
</dbReference>
<dbReference type="InterPro" id="IPR020084">
    <property type="entry name" value="NUDIX_hydrolase_CS"/>
</dbReference>
<gene>
    <name evidence="7" type="ORF">CP985_03265</name>
</gene>
<reference evidence="7 8" key="1">
    <citation type="submission" date="2017-09" db="EMBL/GenBank/DDBJ databases">
        <title>Genomics of the genus Arcobacter.</title>
        <authorList>
            <person name="Perez-Cataluna A."/>
            <person name="Figueras M.J."/>
            <person name="Salas-Masso N."/>
        </authorList>
    </citation>
    <scope>NUCLEOTIDE SEQUENCE [LARGE SCALE GENOMIC DNA]</scope>
    <source>
        <strain evidence="7 8">CECT 7386</strain>
    </source>
</reference>
<dbReference type="GO" id="GO:0005737">
    <property type="term" value="C:cytoplasm"/>
    <property type="evidence" value="ECO:0007669"/>
    <property type="project" value="TreeGrafter"/>
</dbReference>
<dbReference type="PROSITE" id="PS51462">
    <property type="entry name" value="NUDIX"/>
    <property type="match status" value="1"/>
</dbReference>
<comment type="cofactor">
    <cofactor evidence="1">
        <name>Mg(2+)</name>
        <dbReference type="ChEBI" id="CHEBI:18420"/>
    </cofactor>
</comment>
<dbReference type="GO" id="GO:0046872">
    <property type="term" value="F:metal ion binding"/>
    <property type="evidence" value="ECO:0007669"/>
    <property type="project" value="UniProtKB-KW"/>
</dbReference>
<dbReference type="PANTHER" id="PTHR43758:SF2">
    <property type="entry name" value="OXIDIZED PURINE NUCLEOSIDE TRIPHOSPHATE HYDROLASE"/>
    <property type="match status" value="1"/>
</dbReference>
<keyword evidence="5" id="KW-0460">Magnesium</keyword>